<evidence type="ECO:0000256" key="1">
    <source>
        <dbReference type="SAM" id="Coils"/>
    </source>
</evidence>
<protein>
    <recommendedName>
        <fullName evidence="4">BZIP domain-containing protein</fullName>
    </recommendedName>
</protein>
<dbReference type="AlphaFoldDB" id="A0A2V5I6P6"/>
<dbReference type="Proteomes" id="UP000249829">
    <property type="component" value="Unassembled WGS sequence"/>
</dbReference>
<dbReference type="STRING" id="1450538.A0A2V5I6P6"/>
<dbReference type="OMA" id="LELVMNC"/>
<accession>A0A2V5I6P6</accession>
<dbReference type="SUPFAM" id="SSF57959">
    <property type="entry name" value="Leucine zipper domain"/>
    <property type="match status" value="1"/>
</dbReference>
<evidence type="ECO:0008006" key="4">
    <source>
        <dbReference type="Google" id="ProtNLM"/>
    </source>
</evidence>
<keyword evidence="3" id="KW-1185">Reference proteome</keyword>
<dbReference type="GO" id="GO:0003700">
    <property type="term" value="F:DNA-binding transcription factor activity"/>
    <property type="evidence" value="ECO:0007669"/>
    <property type="project" value="InterPro"/>
</dbReference>
<keyword evidence="1" id="KW-0175">Coiled coil</keyword>
<evidence type="ECO:0000313" key="3">
    <source>
        <dbReference type="Proteomes" id="UP000249829"/>
    </source>
</evidence>
<dbReference type="EMBL" id="KZ825103">
    <property type="protein sequence ID" value="PYI24180.1"/>
    <property type="molecule type" value="Genomic_DNA"/>
</dbReference>
<dbReference type="PANTHER" id="PTHR42070:SF1">
    <property type="entry name" value="FILAMENT ASSOCIATED PROTEIN, PUTATIVE (AFU_ORTHOLOGUE AFUA_8G06630)-RELATED"/>
    <property type="match status" value="1"/>
</dbReference>
<reference evidence="2 3" key="1">
    <citation type="submission" date="2018-02" db="EMBL/GenBank/DDBJ databases">
        <title>The genomes of Aspergillus section Nigri reveals drivers in fungal speciation.</title>
        <authorList>
            <consortium name="DOE Joint Genome Institute"/>
            <person name="Vesth T.C."/>
            <person name="Nybo J."/>
            <person name="Theobald S."/>
            <person name="Brandl J."/>
            <person name="Frisvad J.C."/>
            <person name="Nielsen K.F."/>
            <person name="Lyhne E.K."/>
            <person name="Kogle M.E."/>
            <person name="Kuo A."/>
            <person name="Riley R."/>
            <person name="Clum A."/>
            <person name="Nolan M."/>
            <person name="Lipzen A."/>
            <person name="Salamov A."/>
            <person name="Henrissat B."/>
            <person name="Wiebenga A."/>
            <person name="De vries R.P."/>
            <person name="Grigoriev I.V."/>
            <person name="Mortensen U.H."/>
            <person name="Andersen M.R."/>
            <person name="Baker S.E."/>
        </authorList>
    </citation>
    <scope>NUCLEOTIDE SEQUENCE [LARGE SCALE GENOMIC DNA]</scope>
    <source>
        <strain evidence="2 3">CBS 115571</strain>
    </source>
</reference>
<proteinExistence type="predicted"/>
<feature type="coiled-coil region" evidence="1">
    <location>
        <begin position="24"/>
        <end position="69"/>
    </location>
</feature>
<organism evidence="2 3">
    <name type="scientific">Aspergillus violaceofuscus (strain CBS 115571)</name>
    <dbReference type="NCBI Taxonomy" id="1450538"/>
    <lineage>
        <taxon>Eukaryota</taxon>
        <taxon>Fungi</taxon>
        <taxon>Dikarya</taxon>
        <taxon>Ascomycota</taxon>
        <taxon>Pezizomycotina</taxon>
        <taxon>Eurotiomycetes</taxon>
        <taxon>Eurotiomycetidae</taxon>
        <taxon>Eurotiales</taxon>
        <taxon>Aspergillaceae</taxon>
        <taxon>Aspergillus</taxon>
    </lineage>
</organism>
<name>A0A2V5I6P6_ASPV1</name>
<gene>
    <name evidence="2" type="ORF">BO99DRAFT_398698</name>
</gene>
<dbReference type="PANTHER" id="PTHR42070">
    <property type="entry name" value="FILAMENT ASSOCIATED PROTEIN, PUTATIVE (AFU_ORTHOLOGUE AFUA_8G06630)-RELATED"/>
    <property type="match status" value="1"/>
</dbReference>
<evidence type="ECO:0000313" key="2">
    <source>
        <dbReference type="EMBL" id="PYI24180.1"/>
    </source>
</evidence>
<sequence>MPRIKRKTKEEDLTRVRNNQRRCRQRKRDYVTDLERRLASLENTTSREIRRLQSLANELLQENERLKAFLHDPLDVDDDLVSRLPGQMEDDHQSSLERIVDDRVSSLDLSSLGMKNGTLNARSASDTHANPLPPCPPSPSEIMFNAVEKCARPAETASPEDTAPVRVSYPSSSAFTEQVDGVSLLDASYFPLPREVAPIPGSRLRPEQRIPGMALQAVSPTDNEEDTTVCAVALELVMSCNTKNLSISELDLRLRAGYRSARFQWEGCRVDNQVLFAVLAEVIG</sequence>
<dbReference type="Gene3D" id="1.20.5.170">
    <property type="match status" value="1"/>
</dbReference>
<dbReference type="InterPro" id="IPR046347">
    <property type="entry name" value="bZIP_sf"/>
</dbReference>